<evidence type="ECO:0000313" key="9">
    <source>
        <dbReference type="EMBL" id="KAG0478898.1"/>
    </source>
</evidence>
<comment type="subcellular location">
    <subcellularLocation>
        <location evidence="1">Cell membrane</location>
    </subcellularLocation>
</comment>
<evidence type="ECO:0000256" key="1">
    <source>
        <dbReference type="ARBA" id="ARBA00004236"/>
    </source>
</evidence>
<evidence type="ECO:0000259" key="7">
    <source>
        <dbReference type="SMART" id="SM01224"/>
    </source>
</evidence>
<evidence type="ECO:0000313" key="11">
    <source>
        <dbReference type="Proteomes" id="UP000639772"/>
    </source>
</evidence>
<accession>A0A835UZ03</accession>
<dbReference type="InterPro" id="IPR015898">
    <property type="entry name" value="G-protein_gamma-like_dom"/>
</dbReference>
<evidence type="ECO:0000256" key="3">
    <source>
        <dbReference type="ARBA" id="ARBA00023054"/>
    </source>
</evidence>
<dbReference type="Pfam" id="PF00631">
    <property type="entry name" value="G-gamma"/>
    <property type="match status" value="1"/>
</dbReference>
<dbReference type="GO" id="GO:0007186">
    <property type="term" value="P:G protein-coupled receptor signaling pathway"/>
    <property type="evidence" value="ECO:0007669"/>
    <property type="project" value="InterPro"/>
</dbReference>
<dbReference type="AlphaFoldDB" id="A0A835UZ03"/>
<keyword evidence="4" id="KW-0472">Membrane</keyword>
<keyword evidence="5" id="KW-0807">Transducer</keyword>
<dbReference type="SMART" id="SM01224">
    <property type="entry name" value="G_gamma"/>
    <property type="match status" value="1"/>
</dbReference>
<proteinExistence type="predicted"/>
<evidence type="ECO:0000256" key="6">
    <source>
        <dbReference type="SAM" id="Coils"/>
    </source>
</evidence>
<keyword evidence="10" id="KW-1185">Reference proteome</keyword>
<keyword evidence="3 6" id="KW-0175">Coiled coil</keyword>
<sequence length="111" mass="12287">MPANGAGPISSPMATAVGINLKSPAFADSAGKRRIMAELKHLEREERCLQEEQEELKKTSKASISVQEFLHETENNADPLLPVTNGPARSSWDRWFGGPHELPVCKCWVLF</sequence>
<evidence type="ECO:0000313" key="8">
    <source>
        <dbReference type="EMBL" id="KAG0477214.1"/>
    </source>
</evidence>
<reference evidence="10 11" key="1">
    <citation type="journal article" date="2020" name="Nat. Food">
        <title>A phased Vanilla planifolia genome enables genetic improvement of flavour and production.</title>
        <authorList>
            <person name="Hasing T."/>
            <person name="Tang H."/>
            <person name="Brym M."/>
            <person name="Khazi F."/>
            <person name="Huang T."/>
            <person name="Chambers A.H."/>
        </authorList>
    </citation>
    <scope>NUCLEOTIDE SEQUENCE [LARGE SCALE GENOMIC DNA]</scope>
    <source>
        <tissue evidence="9">Leaf</tissue>
    </source>
</reference>
<dbReference type="Proteomes" id="UP000636800">
    <property type="component" value="Chromosome 6"/>
</dbReference>
<dbReference type="Proteomes" id="UP000639772">
    <property type="component" value="Chromosome 6"/>
</dbReference>
<dbReference type="PANTHER" id="PTHR35129">
    <property type="entry name" value="GUANINE NUCLEOTIDE-BINDING PROTEIN SUBUNIT GAMMA 1"/>
    <property type="match status" value="1"/>
</dbReference>
<evidence type="ECO:0000313" key="10">
    <source>
        <dbReference type="Proteomes" id="UP000636800"/>
    </source>
</evidence>
<dbReference type="EMBL" id="JADCNL010000006">
    <property type="protein sequence ID" value="KAG0477214.1"/>
    <property type="molecule type" value="Genomic_DNA"/>
</dbReference>
<name>A0A835UZ03_VANPL</name>
<evidence type="ECO:0000256" key="4">
    <source>
        <dbReference type="ARBA" id="ARBA00023136"/>
    </source>
</evidence>
<protein>
    <recommendedName>
        <fullName evidence="7">G protein gamma domain-containing protein</fullName>
    </recommendedName>
</protein>
<feature type="coiled-coil region" evidence="6">
    <location>
        <begin position="32"/>
        <end position="62"/>
    </location>
</feature>
<organism evidence="9 11">
    <name type="scientific">Vanilla planifolia</name>
    <name type="common">Vanilla</name>
    <dbReference type="NCBI Taxonomy" id="51239"/>
    <lineage>
        <taxon>Eukaryota</taxon>
        <taxon>Viridiplantae</taxon>
        <taxon>Streptophyta</taxon>
        <taxon>Embryophyta</taxon>
        <taxon>Tracheophyta</taxon>
        <taxon>Spermatophyta</taxon>
        <taxon>Magnoliopsida</taxon>
        <taxon>Liliopsida</taxon>
        <taxon>Asparagales</taxon>
        <taxon>Orchidaceae</taxon>
        <taxon>Vanilloideae</taxon>
        <taxon>Vanilleae</taxon>
        <taxon>Vanilla</taxon>
    </lineage>
</organism>
<dbReference type="InterPro" id="IPR045878">
    <property type="entry name" value="GG1/2"/>
</dbReference>
<feature type="domain" description="G protein gamma" evidence="7">
    <location>
        <begin position="36"/>
        <end position="110"/>
    </location>
</feature>
<gene>
    <name evidence="9" type="ORF">HPP92_013617</name>
    <name evidence="8" type="ORF">HPP92_014055</name>
</gene>
<comment type="caution">
    <text evidence="9">The sequence shown here is derived from an EMBL/GenBank/DDBJ whole genome shotgun (WGS) entry which is preliminary data.</text>
</comment>
<dbReference type="PANTHER" id="PTHR35129:SF1">
    <property type="entry name" value="GUANINE NUCLEOTIDE-BINDING PROTEIN SUBUNIT GAMMA 1"/>
    <property type="match status" value="1"/>
</dbReference>
<dbReference type="EMBL" id="JADCNM010000006">
    <property type="protein sequence ID" value="KAG0478898.1"/>
    <property type="molecule type" value="Genomic_DNA"/>
</dbReference>
<evidence type="ECO:0000256" key="5">
    <source>
        <dbReference type="ARBA" id="ARBA00023224"/>
    </source>
</evidence>
<evidence type="ECO:0000256" key="2">
    <source>
        <dbReference type="ARBA" id="ARBA00022475"/>
    </source>
</evidence>
<dbReference type="GO" id="GO:0005886">
    <property type="term" value="C:plasma membrane"/>
    <property type="evidence" value="ECO:0007669"/>
    <property type="project" value="UniProtKB-SubCell"/>
</dbReference>
<dbReference type="OrthoDB" id="1934467at2759"/>
<keyword evidence="2" id="KW-1003">Cell membrane</keyword>